<name>A0A9N9FK07_9GLOM</name>
<proteinExistence type="predicted"/>
<evidence type="ECO:0000256" key="1">
    <source>
        <dbReference type="SAM" id="MobiDB-lite"/>
    </source>
</evidence>
<feature type="compositionally biased region" description="Basic and acidic residues" evidence="1">
    <location>
        <begin position="10"/>
        <end position="24"/>
    </location>
</feature>
<reference evidence="2" key="1">
    <citation type="submission" date="2021-06" db="EMBL/GenBank/DDBJ databases">
        <authorList>
            <person name="Kallberg Y."/>
            <person name="Tangrot J."/>
            <person name="Rosling A."/>
        </authorList>
    </citation>
    <scope>NUCLEOTIDE SEQUENCE</scope>
    <source>
        <strain evidence="2">AZ414A</strain>
    </source>
</reference>
<feature type="region of interest" description="Disordered" evidence="1">
    <location>
        <begin position="1"/>
        <end position="24"/>
    </location>
</feature>
<evidence type="ECO:0000313" key="3">
    <source>
        <dbReference type="Proteomes" id="UP000789706"/>
    </source>
</evidence>
<gene>
    <name evidence="2" type="ORF">DEBURN_LOCUS6542</name>
</gene>
<dbReference type="AlphaFoldDB" id="A0A9N9FK07"/>
<organism evidence="2 3">
    <name type="scientific">Diversispora eburnea</name>
    <dbReference type="NCBI Taxonomy" id="1213867"/>
    <lineage>
        <taxon>Eukaryota</taxon>
        <taxon>Fungi</taxon>
        <taxon>Fungi incertae sedis</taxon>
        <taxon>Mucoromycota</taxon>
        <taxon>Glomeromycotina</taxon>
        <taxon>Glomeromycetes</taxon>
        <taxon>Diversisporales</taxon>
        <taxon>Diversisporaceae</taxon>
        <taxon>Diversispora</taxon>
    </lineage>
</organism>
<feature type="non-terminal residue" evidence="2">
    <location>
        <position position="103"/>
    </location>
</feature>
<sequence>SILGRQLCKPYKEEEVSSGDKRPNIEADLTSLSQKRYYDKLKAIWYTCEAGQNIILTLDDENDLIYKNILQYLTLFDQIIEEYSDVEEGDDNVVIKKKHPNQG</sequence>
<protein>
    <submittedName>
        <fullName evidence="2">11197_t:CDS:1</fullName>
    </submittedName>
</protein>
<keyword evidence="3" id="KW-1185">Reference proteome</keyword>
<dbReference type="EMBL" id="CAJVPK010000683">
    <property type="protein sequence ID" value="CAG8539599.1"/>
    <property type="molecule type" value="Genomic_DNA"/>
</dbReference>
<dbReference type="Proteomes" id="UP000789706">
    <property type="component" value="Unassembled WGS sequence"/>
</dbReference>
<evidence type="ECO:0000313" key="2">
    <source>
        <dbReference type="EMBL" id="CAG8539599.1"/>
    </source>
</evidence>
<accession>A0A9N9FK07</accession>
<comment type="caution">
    <text evidence="2">The sequence shown here is derived from an EMBL/GenBank/DDBJ whole genome shotgun (WGS) entry which is preliminary data.</text>
</comment>